<dbReference type="STRING" id="1612624.ADU59_15705"/>
<dbReference type="RefSeq" id="WP_068955073.1">
    <property type="nucleotide sequence ID" value="NZ_LGLV01000009.1"/>
</dbReference>
<dbReference type="Pfam" id="PF00487">
    <property type="entry name" value="FA_desaturase"/>
    <property type="match status" value="1"/>
</dbReference>
<protein>
    <submittedName>
        <fullName evidence="3">Fatty acid desaturase</fullName>
    </submittedName>
</protein>
<name>A0A1C7P0J7_9HYPH</name>
<feature type="transmembrane region" description="Helical" evidence="1">
    <location>
        <begin position="142"/>
        <end position="161"/>
    </location>
</feature>
<comment type="caution">
    <text evidence="3">The sequence shown here is derived from an EMBL/GenBank/DDBJ whole genome shotgun (WGS) entry which is preliminary data.</text>
</comment>
<dbReference type="PATRIC" id="fig|1612624.7.peg.5067"/>
<sequence>MSIKPRRTFRFHIETSNLEWPTVILAIFIYGSFLALTFWWQQLPIVVVMLAGGWLIAWQGSLQHEVIHGHPTRNQAVNDAIGSVPLSLWLPYRIYRDTHLVHHRDEFLTDPIDDPESAYVTKLAWQRMGRVGRWLADFNMTLLGRLTLGPVVMILSFLLSEGNLIRSGVAGRARIWALHFAATVPVLAWVTLVCGMPLWLYLFGFVYIGAALTRLRSFAEHRYADDHEERTAIVEGSAILGVLYLYNNLHVLHHLRPGISWYRLPSIYRENRDELVRRNGGLVYRGYWDIARRFFLTRHDDPRHPHHS</sequence>
<accession>A0A1C7P0J7</accession>
<keyword evidence="4" id="KW-1185">Reference proteome</keyword>
<dbReference type="Proteomes" id="UP000093111">
    <property type="component" value="Unassembled WGS sequence"/>
</dbReference>
<reference evidence="3 4" key="1">
    <citation type="journal article" date="2016" name="Syst. Appl. Microbiol.">
        <title>Pararhizobium polonicum sp. nov. isolated from tumors on stone fruit rootstocks.</title>
        <authorList>
            <person name="Pulawska J."/>
            <person name="Kuzmanovic N."/>
            <person name="Willems A."/>
            <person name="Pothier J.F."/>
        </authorList>
    </citation>
    <scope>NUCLEOTIDE SEQUENCE [LARGE SCALE GENOMIC DNA]</scope>
    <source>
        <strain evidence="3 4">F5.1</strain>
    </source>
</reference>
<dbReference type="EMBL" id="LGLV01000009">
    <property type="protein sequence ID" value="OBZ94728.1"/>
    <property type="molecule type" value="Genomic_DNA"/>
</dbReference>
<feature type="domain" description="Fatty acid desaturase" evidence="2">
    <location>
        <begin position="40"/>
        <end position="279"/>
    </location>
</feature>
<evidence type="ECO:0000313" key="3">
    <source>
        <dbReference type="EMBL" id="OBZ94728.1"/>
    </source>
</evidence>
<gene>
    <name evidence="3" type="ORF">ADU59_15705</name>
</gene>
<dbReference type="GO" id="GO:0006629">
    <property type="term" value="P:lipid metabolic process"/>
    <property type="evidence" value="ECO:0007669"/>
    <property type="project" value="InterPro"/>
</dbReference>
<dbReference type="InterPro" id="IPR005804">
    <property type="entry name" value="FA_desaturase_dom"/>
</dbReference>
<dbReference type="AlphaFoldDB" id="A0A1C7P0J7"/>
<keyword evidence="1" id="KW-0472">Membrane</keyword>
<evidence type="ECO:0000313" key="4">
    <source>
        <dbReference type="Proteomes" id="UP000093111"/>
    </source>
</evidence>
<keyword evidence="1" id="KW-1133">Transmembrane helix</keyword>
<dbReference type="OrthoDB" id="784276at2"/>
<keyword evidence="1" id="KW-0812">Transmembrane</keyword>
<evidence type="ECO:0000256" key="1">
    <source>
        <dbReference type="SAM" id="Phobius"/>
    </source>
</evidence>
<feature type="transmembrane region" description="Helical" evidence="1">
    <location>
        <begin position="20"/>
        <end position="40"/>
    </location>
</feature>
<organism evidence="3 4">
    <name type="scientific">Pararhizobium polonicum</name>
    <dbReference type="NCBI Taxonomy" id="1612624"/>
    <lineage>
        <taxon>Bacteria</taxon>
        <taxon>Pseudomonadati</taxon>
        <taxon>Pseudomonadota</taxon>
        <taxon>Alphaproteobacteria</taxon>
        <taxon>Hyphomicrobiales</taxon>
        <taxon>Rhizobiaceae</taxon>
        <taxon>Rhizobium/Agrobacterium group</taxon>
        <taxon>Pararhizobium</taxon>
    </lineage>
</organism>
<proteinExistence type="predicted"/>
<evidence type="ECO:0000259" key="2">
    <source>
        <dbReference type="Pfam" id="PF00487"/>
    </source>
</evidence>
<dbReference type="CDD" id="cd03509">
    <property type="entry name" value="DesA_FADS-like"/>
    <property type="match status" value="1"/>
</dbReference>